<dbReference type="EMBL" id="BSKO01000001">
    <property type="protein sequence ID" value="GLO66755.1"/>
    <property type="molecule type" value="Genomic_DNA"/>
</dbReference>
<keyword evidence="1" id="KW-0808">Transferase</keyword>
<keyword evidence="4" id="KW-1185">Reference proteome</keyword>
<dbReference type="Proteomes" id="UP001275436">
    <property type="component" value="Unassembled WGS sequence"/>
</dbReference>
<protein>
    <recommendedName>
        <fullName evidence="2">Glycosyl transferase family 1 domain-containing protein</fullName>
    </recommendedName>
</protein>
<proteinExistence type="predicted"/>
<feature type="domain" description="Glycosyl transferase family 1" evidence="2">
    <location>
        <begin position="215"/>
        <end position="305"/>
    </location>
</feature>
<reference evidence="3 4" key="1">
    <citation type="submission" date="2023-02" db="EMBL/GenBank/DDBJ databases">
        <title>Oceanobacillus kimchii IFOP_LL358 isolated form Alexandrium catenella lab strain.</title>
        <authorList>
            <person name="Gajardo G."/>
            <person name="Ueki S."/>
            <person name="Maruyama F."/>
        </authorList>
    </citation>
    <scope>NUCLEOTIDE SEQUENCE [LARGE SCALE GENOMIC DNA]</scope>
    <source>
        <strain evidence="3 4">IFOP_LL358</strain>
    </source>
</reference>
<dbReference type="Pfam" id="PF00534">
    <property type="entry name" value="Glycos_transf_1"/>
    <property type="match status" value="1"/>
</dbReference>
<dbReference type="InterPro" id="IPR001296">
    <property type="entry name" value="Glyco_trans_1"/>
</dbReference>
<name>A0ABQ5TJW4_9BACI</name>
<organism evidence="3 4">
    <name type="scientific">Oceanobacillus kimchii</name>
    <dbReference type="NCBI Taxonomy" id="746691"/>
    <lineage>
        <taxon>Bacteria</taxon>
        <taxon>Bacillati</taxon>
        <taxon>Bacillota</taxon>
        <taxon>Bacilli</taxon>
        <taxon>Bacillales</taxon>
        <taxon>Bacillaceae</taxon>
        <taxon>Oceanobacillus</taxon>
    </lineage>
</organism>
<dbReference type="PANTHER" id="PTHR46401">
    <property type="entry name" value="GLYCOSYLTRANSFERASE WBBK-RELATED"/>
    <property type="match status" value="1"/>
</dbReference>
<dbReference type="PANTHER" id="PTHR46401:SF2">
    <property type="entry name" value="GLYCOSYLTRANSFERASE WBBK-RELATED"/>
    <property type="match status" value="1"/>
</dbReference>
<evidence type="ECO:0000256" key="1">
    <source>
        <dbReference type="ARBA" id="ARBA00022679"/>
    </source>
</evidence>
<dbReference type="RefSeq" id="WP_017797207.1">
    <property type="nucleotide sequence ID" value="NZ_BSKO01000001.1"/>
</dbReference>
<evidence type="ECO:0000259" key="2">
    <source>
        <dbReference type="Pfam" id="PF00534"/>
    </source>
</evidence>
<dbReference type="Gene3D" id="3.40.50.2000">
    <property type="entry name" value="Glycogen Phosphorylase B"/>
    <property type="match status" value="2"/>
</dbReference>
<sequence>MINKSIIGSQIKGKHILIYDRLWWIQGQRALLLQKYHPNLEIMSYHDFINLVKGKGVKVINKEYEVISTLGLWTAERLIQYNVHVYSSVAGSYSYLATNQDDFREWSEKIKPNYRYIKQVINKIDRIGAVNRKLANTIKKYCPDKHVEYIKAFVETDKFKPMPLTKTDTSTFTIGWVGNADKRSKNYHTVYKAIKDHFKDDSTVQFKEATKETRIDREDMPTFYNSIDLLLVTGVNEGLPNPAMEAYACGIPVLGTNIGIIKDWASPNAKTLILNSDDPRKFINKINQLKANQKLHQTLKKEIRKNIENNWTIEHNIEDWLYTLFNIGGER</sequence>
<comment type="caution">
    <text evidence="3">The sequence shown here is derived from an EMBL/GenBank/DDBJ whole genome shotgun (WGS) entry which is preliminary data.</text>
</comment>
<dbReference type="SUPFAM" id="SSF53756">
    <property type="entry name" value="UDP-Glycosyltransferase/glycogen phosphorylase"/>
    <property type="match status" value="1"/>
</dbReference>
<dbReference type="CDD" id="cd03801">
    <property type="entry name" value="GT4_PimA-like"/>
    <property type="match status" value="1"/>
</dbReference>
<evidence type="ECO:0000313" key="4">
    <source>
        <dbReference type="Proteomes" id="UP001275436"/>
    </source>
</evidence>
<accession>A0ABQ5TJW4</accession>
<gene>
    <name evidence="3" type="ORF">MACH08_25390</name>
</gene>
<evidence type="ECO:0000313" key="3">
    <source>
        <dbReference type="EMBL" id="GLO66755.1"/>
    </source>
</evidence>